<dbReference type="SUPFAM" id="SSF54909">
    <property type="entry name" value="Dimeric alpha+beta barrel"/>
    <property type="match status" value="1"/>
</dbReference>
<comment type="caution">
    <text evidence="1">The sequence shown here is derived from an EMBL/GenBank/DDBJ whole genome shotgun (WGS) entry which is preliminary data.</text>
</comment>
<keyword evidence="2" id="KW-1185">Reference proteome</keyword>
<evidence type="ECO:0008006" key="3">
    <source>
        <dbReference type="Google" id="ProtNLM"/>
    </source>
</evidence>
<organism evidence="1 2">
    <name type="scientific">Sulfitobacter aestuariivivens</name>
    <dbReference type="NCBI Taxonomy" id="2766981"/>
    <lineage>
        <taxon>Bacteria</taxon>
        <taxon>Pseudomonadati</taxon>
        <taxon>Pseudomonadota</taxon>
        <taxon>Alphaproteobacteria</taxon>
        <taxon>Rhodobacterales</taxon>
        <taxon>Roseobacteraceae</taxon>
        <taxon>Sulfitobacter</taxon>
    </lineage>
</organism>
<dbReference type="AlphaFoldDB" id="A0A927HEM4"/>
<evidence type="ECO:0000313" key="2">
    <source>
        <dbReference type="Proteomes" id="UP000635142"/>
    </source>
</evidence>
<dbReference type="RefSeq" id="WP_191074490.1">
    <property type="nucleotide sequence ID" value="NZ_JACTAG010000001.1"/>
</dbReference>
<proteinExistence type="predicted"/>
<dbReference type="InterPro" id="IPR011008">
    <property type="entry name" value="Dimeric_a/b-barrel"/>
</dbReference>
<name>A0A927HEM4_9RHOB</name>
<dbReference type="Proteomes" id="UP000635142">
    <property type="component" value="Unassembled WGS sequence"/>
</dbReference>
<sequence length="104" mass="11386">MSQTQNIIAEIVTFRLTEGSDPQAFVAAARAIEPMLHAGGHTLSRTLSRDADGLWTDHIIWTSAEAAKAMAEKIMSAPDAAPMMQMIDPEGVVMRHAEIFHLQE</sequence>
<protein>
    <recommendedName>
        <fullName evidence="3">Antibiotic biosynthesis monooxygenase</fullName>
    </recommendedName>
</protein>
<evidence type="ECO:0000313" key="1">
    <source>
        <dbReference type="EMBL" id="MBD3663534.1"/>
    </source>
</evidence>
<dbReference type="EMBL" id="JACTAG010000001">
    <property type="protein sequence ID" value="MBD3663534.1"/>
    <property type="molecule type" value="Genomic_DNA"/>
</dbReference>
<accession>A0A927HEM4</accession>
<gene>
    <name evidence="1" type="ORF">H9Q16_06345</name>
</gene>
<reference evidence="1" key="1">
    <citation type="submission" date="2020-08" db="EMBL/GenBank/DDBJ databases">
        <title>Sulfitobacter aestuariivivens sp. nov., isolated from a tidal flat.</title>
        <authorList>
            <person name="Park S."/>
            <person name="Yoon J.-H."/>
        </authorList>
    </citation>
    <scope>NUCLEOTIDE SEQUENCE</scope>
    <source>
        <strain evidence="1">TSTF-M16</strain>
    </source>
</reference>